<name>A0A9W5B2D0_9HYPH</name>
<dbReference type="AlphaFoldDB" id="A0A9W5B2D0"/>
<comment type="caution">
    <text evidence="1">The sequence shown here is derived from an EMBL/GenBank/DDBJ whole genome shotgun (WGS) entry which is preliminary data.</text>
</comment>
<organism evidence="1 2">
    <name type="scientific">Agrobacterium genomosp. 2 str. CFBP 5494</name>
    <dbReference type="NCBI Taxonomy" id="1183436"/>
    <lineage>
        <taxon>Bacteria</taxon>
        <taxon>Pseudomonadati</taxon>
        <taxon>Pseudomonadota</taxon>
        <taxon>Alphaproteobacteria</taxon>
        <taxon>Hyphomicrobiales</taxon>
        <taxon>Rhizobiaceae</taxon>
        <taxon>Rhizobium/Agrobacterium group</taxon>
        <taxon>Agrobacterium</taxon>
        <taxon>Agrobacterium tumefaciens complex</taxon>
    </lineage>
</organism>
<evidence type="ECO:0000313" key="2">
    <source>
        <dbReference type="Proteomes" id="UP000191933"/>
    </source>
</evidence>
<proteinExistence type="predicted"/>
<accession>A0A9W5B2D0</accession>
<reference evidence="1 2" key="1">
    <citation type="submission" date="2016-01" db="EMBL/GenBank/DDBJ databases">
        <authorList>
            <person name="Regsiter A."/>
            <person name="william w."/>
        </authorList>
    </citation>
    <scope>NUCLEOTIDE SEQUENCE [LARGE SCALE GENOMIC DNA]</scope>
    <source>
        <strain evidence="1 2">CFBP 5494</strain>
    </source>
</reference>
<sequence>MVRYQTALHSVTSGASIDQPLAFDKRLIAFFMTSFPHLLKQPRQAPAAPGGRLQNVTKKQLWQEIFIGPHSSPARRRQIC</sequence>
<evidence type="ECO:0000313" key="1">
    <source>
        <dbReference type="EMBL" id="CUW93569.1"/>
    </source>
</evidence>
<protein>
    <submittedName>
        <fullName evidence="1">Uncharacterized protein</fullName>
    </submittedName>
</protein>
<keyword evidence="2" id="KW-1185">Reference proteome</keyword>
<dbReference type="EMBL" id="FBVY01000018">
    <property type="protein sequence ID" value="CUW93569.1"/>
    <property type="molecule type" value="Genomic_DNA"/>
</dbReference>
<gene>
    <name evidence="1" type="ORF">AGR2A_Cc70045</name>
</gene>
<dbReference type="Proteomes" id="UP000191933">
    <property type="component" value="Unassembled WGS sequence"/>
</dbReference>